<comment type="caution">
    <text evidence="2">The sequence shown here is derived from an EMBL/GenBank/DDBJ whole genome shotgun (WGS) entry which is preliminary data.</text>
</comment>
<reference evidence="2 3" key="1">
    <citation type="journal article" date="2024" name="Nat. Commun.">
        <title>Phylogenomics reveals the evolutionary origins of lichenization in chlorophyte algae.</title>
        <authorList>
            <person name="Puginier C."/>
            <person name="Libourel C."/>
            <person name="Otte J."/>
            <person name="Skaloud P."/>
            <person name="Haon M."/>
            <person name="Grisel S."/>
            <person name="Petersen M."/>
            <person name="Berrin J.G."/>
            <person name="Delaux P.M."/>
            <person name="Dal Grande F."/>
            <person name="Keller J."/>
        </authorList>
    </citation>
    <scope>NUCLEOTIDE SEQUENCE [LARGE SCALE GENOMIC DNA]</scope>
    <source>
        <strain evidence="2 3">SAG 2523</strain>
    </source>
</reference>
<feature type="region of interest" description="Disordered" evidence="1">
    <location>
        <begin position="531"/>
        <end position="591"/>
    </location>
</feature>
<evidence type="ECO:0000256" key="1">
    <source>
        <dbReference type="SAM" id="MobiDB-lite"/>
    </source>
</evidence>
<feature type="compositionally biased region" description="Gly residues" evidence="1">
    <location>
        <begin position="554"/>
        <end position="563"/>
    </location>
</feature>
<dbReference type="AlphaFoldDB" id="A0AAW1TJC3"/>
<dbReference type="Proteomes" id="UP001485043">
    <property type="component" value="Unassembled WGS sequence"/>
</dbReference>
<dbReference type="EMBL" id="JALJOV010000011">
    <property type="protein sequence ID" value="KAK9868824.1"/>
    <property type="molecule type" value="Genomic_DNA"/>
</dbReference>
<feature type="region of interest" description="Disordered" evidence="1">
    <location>
        <begin position="877"/>
        <end position="906"/>
    </location>
</feature>
<feature type="compositionally biased region" description="Polar residues" evidence="1">
    <location>
        <begin position="570"/>
        <end position="582"/>
    </location>
</feature>
<sequence length="1083" mass="117456">MSTAPTPWSSRYRAPSWQRLQLPHGSHLLLRRSAWNTAQLDGRRINRQAIFLIINNTRFLAYEGCWQVCLASMGGDHGQDAMFFLQDGCDKLRSALLLQNLLLKPIGSTGPQAGTAIVWDDTENPSLPLPNFALATPAAAAPVAPTVTSRSVVRATATQLISSEAQRARTAWFGRTYTDQHYVCLHPASQQSGQGAWAVIGPDGQAHDGDVVSLSPEESEDELIVEIHDHEGLVAMGQVDAADLYQAAVGVSGEGYAEHLTRARAWFPCIKKLPCKSKNVYDVDVFGKKWVPLFDRAGGRYGHVLLSAWSASNEEVVALPPPADAALLLPEPLSTPDAAFDGLNEARSKGTQTMTSWQVYDVALDAALHAQACDARNLAVTGEWEWLLRDFAAMYGIRETYTVLAHLRWVVRPENATSTAGCLELLGAELEPLKRAQADKGLLLQENALLSRIETAVEALLARTFESYYSLKDDMPSGILEGGDPAPEQPAPALVPAVLLAGVLRDILRPTDAEWLKERFQVAAEKRYHQLEKASEEQIPGQQGRQQPPRSGNVPGGQGGGSPTGPLMQGSPQSDSQVRPSSGQYQQQHVGGVGPDAAYARLEALCSAIKTELQRDLHIHDQAILPSSVNLPQVTAAEYCKLFLARLRDVLDVYPPPQPTKPAVDLLVKVGEYQSYLAWHNLLPPPGHAGSLDAFEVFRPHVLGWILTSQEALCQRCRVIEATTYATAAAGPEGRMPEDGRSHVAPLVEEMLQRLNSEVNRYDRVITFWHQFGPDLEAAVCTVLRETTAAVTRQCGLVAVDGPPEGVMVVPEQRRSPNKMAAGGWPSLWRFKPGAPGPGANTGSVLPHEAVLLNSLRRMLTVVPQIEHTIGRWYGKGAQNSHPSAGGNTVPTSPVTGGPAPTADWDGPPLGVQFAQLVKELRSEYGAAVTLAAERIATAVFSGGRSINGILQRHGLTGTPAIMQQQVEPVLQAMEDVLGSLTQTLDGRVYVAMGRGLWDFTAREIYEYADELAESKENQGAWRGRQNAAAALDVVDNFFTAVLSGTLNHGLQSKDLDLPMHSDKAHKLLAENTAAINMSYTVY</sequence>
<dbReference type="PANTHER" id="PTHR31110">
    <property type="entry name" value="PESTICIDAL CRYSTAL CRY8BA PROTEIN"/>
    <property type="match status" value="1"/>
</dbReference>
<proteinExistence type="predicted"/>
<feature type="compositionally biased region" description="Polar residues" evidence="1">
    <location>
        <begin position="878"/>
        <end position="895"/>
    </location>
</feature>
<keyword evidence="3" id="KW-1185">Reference proteome</keyword>
<evidence type="ECO:0000313" key="2">
    <source>
        <dbReference type="EMBL" id="KAK9868824.1"/>
    </source>
</evidence>
<protein>
    <submittedName>
        <fullName evidence="2">Uncharacterized protein</fullName>
    </submittedName>
</protein>
<gene>
    <name evidence="2" type="ORF">WJX84_006782</name>
</gene>
<feature type="compositionally biased region" description="Low complexity" evidence="1">
    <location>
        <begin position="540"/>
        <end position="553"/>
    </location>
</feature>
<name>A0AAW1TJC3_9CHLO</name>
<accession>A0AAW1TJC3</accession>
<evidence type="ECO:0000313" key="3">
    <source>
        <dbReference type="Proteomes" id="UP001485043"/>
    </source>
</evidence>
<organism evidence="2 3">
    <name type="scientific">Apatococcus fuscideae</name>
    <dbReference type="NCBI Taxonomy" id="2026836"/>
    <lineage>
        <taxon>Eukaryota</taxon>
        <taxon>Viridiplantae</taxon>
        <taxon>Chlorophyta</taxon>
        <taxon>core chlorophytes</taxon>
        <taxon>Trebouxiophyceae</taxon>
        <taxon>Chlorellales</taxon>
        <taxon>Chlorellaceae</taxon>
        <taxon>Apatococcus</taxon>
    </lineage>
</organism>
<dbReference type="PANTHER" id="PTHR31110:SF2">
    <property type="entry name" value="PESTICIDAL CRYSTAL CRY8BA PROTEIN"/>
    <property type="match status" value="1"/>
</dbReference>